<organism evidence="2 3">
    <name type="scientific">Pristionchus pacificus</name>
    <name type="common">Parasitic nematode worm</name>
    <dbReference type="NCBI Taxonomy" id="54126"/>
    <lineage>
        <taxon>Eukaryota</taxon>
        <taxon>Metazoa</taxon>
        <taxon>Ecdysozoa</taxon>
        <taxon>Nematoda</taxon>
        <taxon>Chromadorea</taxon>
        <taxon>Rhabditida</taxon>
        <taxon>Rhabditina</taxon>
        <taxon>Diplogasteromorpha</taxon>
        <taxon>Diplogasteroidea</taxon>
        <taxon>Neodiplogasteridae</taxon>
        <taxon>Pristionchus</taxon>
    </lineage>
</organism>
<protein>
    <submittedName>
        <fullName evidence="2">Uncharacterized protein</fullName>
    </submittedName>
</protein>
<sequence length="624" mass="69765">MLLVSILFLLIPVISSQSDISPSLPTTRSLFGRSNSIFDPIFETPKLKLPENVAVPPIDLPKIDTKAYDENPLMPSRDVVENTLLSLMDGLIKSGQIELAKSAFKTQLDVIKKIRPEQYDKYKKMGVESMAADAVMKQAEVAAQAPRSGNRFIDMLSDNGIPIGSSIKGVEDALRTQRQLDSSDPSDQIAKAVFEKFQTQILPGIVANLVAGRNPFKVPPHGPGGVGGLRPMTPTSEIGSHRIEAKMLPPTNRNQQLPSVEHELRRSPAAYHRQADMESSLYSRLSSSPRLSSLLQDERILSLLSHNRRMRDEPIDDTPSGHGLDSKSNLLLGLFEGDDDEESDADKIEIRRAPSSIDSATPLYTIRSSLMTALMQKPEVRRAMSKLRVRSDRVDELLRPKPFPFPSDHKNAGFIRPREIPKRPRKMLPLIIGSNREEFLRRAPQKGVDNVTYRSRVIDNMMNNPNIAPLFMDDSLMKKLVGRPMLTDEDKGRVRRRILVTHPRFASKGGGKEDDRVVQTVEERAVPSLFEMPKGRHTRIRWTGARESEVPGVGGRFIIPSLDPTRPALNTAISTQGRFRDEWDTTWKVPNAWQPGDEVRFSMKQKTQRFIGGDGNADMPAAGF</sequence>
<keyword evidence="3" id="KW-1185">Reference proteome</keyword>
<evidence type="ECO:0000313" key="3">
    <source>
        <dbReference type="Proteomes" id="UP000005239"/>
    </source>
</evidence>
<gene>
    <name evidence="2" type="primary">WBGene00304450</name>
</gene>
<name>A0A8R1V280_PRIPA</name>
<feature type="signal peptide" evidence="1">
    <location>
        <begin position="1"/>
        <end position="16"/>
    </location>
</feature>
<dbReference type="EnsemblMetazoa" id="PPA46671.1">
    <property type="protein sequence ID" value="PPA46671.1"/>
    <property type="gene ID" value="WBGene00304450"/>
</dbReference>
<dbReference type="Proteomes" id="UP000005239">
    <property type="component" value="Unassembled WGS sequence"/>
</dbReference>
<dbReference type="AlphaFoldDB" id="A0A8R1V280"/>
<proteinExistence type="predicted"/>
<feature type="chain" id="PRO_5035944014" evidence="1">
    <location>
        <begin position="17"/>
        <end position="624"/>
    </location>
</feature>
<reference evidence="3" key="1">
    <citation type="journal article" date="2008" name="Nat. Genet.">
        <title>The Pristionchus pacificus genome provides a unique perspective on nematode lifestyle and parasitism.</title>
        <authorList>
            <person name="Dieterich C."/>
            <person name="Clifton S.W."/>
            <person name="Schuster L.N."/>
            <person name="Chinwalla A."/>
            <person name="Delehaunty K."/>
            <person name="Dinkelacker I."/>
            <person name="Fulton L."/>
            <person name="Fulton R."/>
            <person name="Godfrey J."/>
            <person name="Minx P."/>
            <person name="Mitreva M."/>
            <person name="Roeseler W."/>
            <person name="Tian H."/>
            <person name="Witte H."/>
            <person name="Yang S.P."/>
            <person name="Wilson R.K."/>
            <person name="Sommer R.J."/>
        </authorList>
    </citation>
    <scope>NUCLEOTIDE SEQUENCE [LARGE SCALE GENOMIC DNA]</scope>
    <source>
        <strain evidence="3">PS312</strain>
    </source>
</reference>
<keyword evidence="1" id="KW-0732">Signal</keyword>
<reference evidence="2" key="2">
    <citation type="submission" date="2022-06" db="UniProtKB">
        <authorList>
            <consortium name="EnsemblMetazoa"/>
        </authorList>
    </citation>
    <scope>IDENTIFICATION</scope>
    <source>
        <strain evidence="2">PS312</strain>
    </source>
</reference>
<accession>A0A8R1V280</accession>
<evidence type="ECO:0000256" key="1">
    <source>
        <dbReference type="SAM" id="SignalP"/>
    </source>
</evidence>
<evidence type="ECO:0000313" key="2">
    <source>
        <dbReference type="EnsemblMetazoa" id="PPA46671.1"/>
    </source>
</evidence>
<dbReference type="OrthoDB" id="5871577at2759"/>